<reference evidence="1 2" key="1">
    <citation type="submission" date="2016-10" db="EMBL/GenBank/DDBJ databases">
        <title>Genome Sequence of Bacillus weihenstephanensis GM6LP.</title>
        <authorList>
            <person name="Poehlein A."/>
            <person name="Wemheuer F."/>
            <person name="Hollensteiner J."/>
            <person name="Wemheuer B."/>
        </authorList>
    </citation>
    <scope>NUCLEOTIDE SEQUENCE [LARGE SCALE GENOMIC DNA]</scope>
    <source>
        <strain evidence="1 2">GM6LP</strain>
    </source>
</reference>
<evidence type="ECO:0000313" key="2">
    <source>
        <dbReference type="Proteomes" id="UP000236165"/>
    </source>
</evidence>
<dbReference type="AlphaFoldDB" id="A0AAP8GSU3"/>
<gene>
    <name evidence="1" type="ORF">BACWE_54700</name>
</gene>
<accession>A0AAP8GSU3</accession>
<evidence type="ECO:0000313" key="1">
    <source>
        <dbReference type="EMBL" id="PJN63276.1"/>
    </source>
</evidence>
<sequence length="242" mass="27711">MILKDDCREQLEVVFKGINCEAVKEYNMVGVEKCFSYLYAINFLSKKIVLRSFFSNTAYNVSYACLIESFKLLLENHPRGSALVLRSALENFLKSIIETAGQGQYGIHEKSYLANKNTMDELIGNIFPSKYQGMFKTTNTQMYTAYGKLSGLSHSLTTESKQNLLLYFSDTSHLNEKIIDNVFGNFLAVLEYIFSSCLLITWSSLENWEREELKEVLLVVFGEKRTEKMLILFSKTVEAPLI</sequence>
<comment type="caution">
    <text evidence="1">The sequence shown here is derived from an EMBL/GenBank/DDBJ whole genome shotgun (WGS) entry which is preliminary data.</text>
</comment>
<dbReference type="EMBL" id="MKZQ01000080">
    <property type="protein sequence ID" value="PJN63276.1"/>
    <property type="molecule type" value="Genomic_DNA"/>
</dbReference>
<protein>
    <submittedName>
        <fullName evidence="1">Uncharacterized protein</fullName>
    </submittedName>
</protein>
<organism evidence="1 2">
    <name type="scientific">Bacillus mycoides</name>
    <dbReference type="NCBI Taxonomy" id="1405"/>
    <lineage>
        <taxon>Bacteria</taxon>
        <taxon>Bacillati</taxon>
        <taxon>Bacillota</taxon>
        <taxon>Bacilli</taxon>
        <taxon>Bacillales</taxon>
        <taxon>Bacillaceae</taxon>
        <taxon>Bacillus</taxon>
        <taxon>Bacillus cereus group</taxon>
    </lineage>
</organism>
<proteinExistence type="predicted"/>
<dbReference type="Proteomes" id="UP000236165">
    <property type="component" value="Unassembled WGS sequence"/>
</dbReference>
<name>A0AAP8GSU3_BACMY</name>
<dbReference type="RefSeq" id="WP_103458724.1">
    <property type="nucleotide sequence ID" value="NZ_MKZP01000005.1"/>
</dbReference>